<evidence type="ECO:0000313" key="2">
    <source>
        <dbReference type="EMBL" id="CAF0880053.1"/>
    </source>
</evidence>
<dbReference type="GO" id="GO:0005525">
    <property type="term" value="F:GTP binding"/>
    <property type="evidence" value="ECO:0007669"/>
    <property type="project" value="InterPro"/>
</dbReference>
<comment type="caution">
    <text evidence="2">The sequence shown here is derived from an EMBL/GenBank/DDBJ whole genome shotgun (WGS) entry which is preliminary data.</text>
</comment>
<proteinExistence type="predicted"/>
<dbReference type="Pfam" id="PF01926">
    <property type="entry name" value="MMR_HSR1"/>
    <property type="match status" value="1"/>
</dbReference>
<dbReference type="AlphaFoldDB" id="A0A813Y808"/>
<protein>
    <recommendedName>
        <fullName evidence="1">G domain-containing protein</fullName>
    </recommendedName>
</protein>
<dbReference type="CDD" id="cd00882">
    <property type="entry name" value="Ras_like_GTPase"/>
    <property type="match status" value="1"/>
</dbReference>
<name>A0A813Y808_9BILA</name>
<dbReference type="InterPro" id="IPR027417">
    <property type="entry name" value="P-loop_NTPase"/>
</dbReference>
<dbReference type="SUPFAM" id="SSF52540">
    <property type="entry name" value="P-loop containing nucleoside triphosphate hydrolases"/>
    <property type="match status" value="1"/>
</dbReference>
<dbReference type="EMBL" id="CAJNOO010000258">
    <property type="protein sequence ID" value="CAF0880053.1"/>
    <property type="molecule type" value="Genomic_DNA"/>
</dbReference>
<gene>
    <name evidence="2" type="ORF">RFH988_LOCUS7919</name>
</gene>
<evidence type="ECO:0000259" key="1">
    <source>
        <dbReference type="Pfam" id="PF01926"/>
    </source>
</evidence>
<feature type="domain" description="G" evidence="1">
    <location>
        <begin position="6"/>
        <end position="88"/>
    </location>
</feature>
<sequence length="271" mass="30512">MVKQFNIAICGSARVGKSTLVNALCGKEVAKTSSSLCSATDEMKKYVLNRSCQSVNEAASSNEYSITVWDTPGIESWTIDNVQKHFTKIMLESTPLCMIYCASPGSFARLDQLQWLVETCIKSNIFCALVCTNKYSGGNQQRTQVLNDFHSLLTHYHTMTRDEANIKYYGNVALCTSVNSIIYEDIDIGVRKGVEGINELIFGIITSLKDDKLVAWCYTIAENQLFWSTMRDKVVELFNISRPILEELLQKHGKDIARYLIPLIMKAAFKK</sequence>
<accession>A0A813Y808</accession>
<dbReference type="Proteomes" id="UP000663882">
    <property type="component" value="Unassembled WGS sequence"/>
</dbReference>
<dbReference type="Gene3D" id="3.40.50.300">
    <property type="entry name" value="P-loop containing nucleotide triphosphate hydrolases"/>
    <property type="match status" value="1"/>
</dbReference>
<dbReference type="InterPro" id="IPR006073">
    <property type="entry name" value="GTP-bd"/>
</dbReference>
<dbReference type="OrthoDB" id="8954335at2759"/>
<evidence type="ECO:0000313" key="3">
    <source>
        <dbReference type="Proteomes" id="UP000663882"/>
    </source>
</evidence>
<organism evidence="2 3">
    <name type="scientific">Rotaria sordida</name>
    <dbReference type="NCBI Taxonomy" id="392033"/>
    <lineage>
        <taxon>Eukaryota</taxon>
        <taxon>Metazoa</taxon>
        <taxon>Spiralia</taxon>
        <taxon>Gnathifera</taxon>
        <taxon>Rotifera</taxon>
        <taxon>Eurotatoria</taxon>
        <taxon>Bdelloidea</taxon>
        <taxon>Philodinida</taxon>
        <taxon>Philodinidae</taxon>
        <taxon>Rotaria</taxon>
    </lineage>
</organism>
<reference evidence="2" key="1">
    <citation type="submission" date="2021-02" db="EMBL/GenBank/DDBJ databases">
        <authorList>
            <person name="Nowell W R."/>
        </authorList>
    </citation>
    <scope>NUCLEOTIDE SEQUENCE</scope>
</reference>